<dbReference type="InterPro" id="IPR027417">
    <property type="entry name" value="P-loop_NTPase"/>
</dbReference>
<dbReference type="AlphaFoldDB" id="Q6E692"/>
<dbReference type="Gene3D" id="3.40.50.300">
    <property type="entry name" value="P-loop containing nucleotide triphosphate hydrolases"/>
    <property type="match status" value="1"/>
</dbReference>
<dbReference type="EMBL" id="AY548919">
    <property type="protein sequence ID" value="AAT12395.1"/>
    <property type="molecule type" value="Genomic_DNA"/>
</dbReference>
<evidence type="ECO:0000313" key="1">
    <source>
        <dbReference type="EMBL" id="AAT12395.1"/>
    </source>
</evidence>
<reference evidence="1" key="1">
    <citation type="journal article" date="2004" name="Curr. Biol.">
        <title>Genome compaction and stability in microsporidian intracellular parasites.</title>
        <authorList>
            <person name="Slamovits C.H."/>
            <person name="Fast N.M."/>
            <person name="Law J.S."/>
            <person name="Keeling P.J."/>
        </authorList>
    </citation>
    <scope>NUCLEOTIDE SEQUENCE</scope>
</reference>
<feature type="non-terminal residue" evidence="1">
    <location>
        <position position="61"/>
    </location>
</feature>
<name>Q6E692_ANTLO</name>
<sequence length="61" mass="6878">MFEIDVSGFIENLMFVNMNARGIGVSNLPNQRYQTPFRRKIDYNIMVVGANGLGKTTFSTC</sequence>
<proteinExistence type="predicted"/>
<accession>Q6E692</accession>
<organism evidence="1">
    <name type="scientific">Antonospora locustae</name>
    <name type="common">Microsporidian parasite</name>
    <name type="synonym">Nosema locustae</name>
    <dbReference type="NCBI Taxonomy" id="278021"/>
    <lineage>
        <taxon>Eukaryota</taxon>
        <taxon>Fungi</taxon>
        <taxon>Fungi incertae sedis</taxon>
        <taxon>Microsporidia</taxon>
        <taxon>Antonospora</taxon>
    </lineage>
</organism>
<protein>
    <submittedName>
        <fullName evidence="1">Septin-like protein</fullName>
    </submittedName>
</protein>